<dbReference type="InterPro" id="IPR036034">
    <property type="entry name" value="PDZ_sf"/>
</dbReference>
<keyword evidence="3" id="KW-1185">Reference proteome</keyword>
<dbReference type="InterPro" id="IPR014219">
    <property type="entry name" value="SpoIVB"/>
</dbReference>
<dbReference type="EMBL" id="JACOOR010000005">
    <property type="protein sequence ID" value="MBC5660074.1"/>
    <property type="molecule type" value="Genomic_DNA"/>
</dbReference>
<dbReference type="InterPro" id="IPR009003">
    <property type="entry name" value="Peptidase_S1_PA"/>
</dbReference>
<dbReference type="Proteomes" id="UP000649345">
    <property type="component" value="Unassembled WGS sequence"/>
</dbReference>
<dbReference type="RefSeq" id="WP_186873521.1">
    <property type="nucleotide sequence ID" value="NZ_JACOOR010000005.1"/>
</dbReference>
<dbReference type="InterPro" id="IPR043504">
    <property type="entry name" value="Peptidase_S1_PA_chymotrypsin"/>
</dbReference>
<dbReference type="Gene3D" id="2.30.42.10">
    <property type="match status" value="1"/>
</dbReference>
<dbReference type="Pfam" id="PF05580">
    <property type="entry name" value="Peptidase_S55"/>
    <property type="match status" value="1"/>
</dbReference>
<reference evidence="2" key="1">
    <citation type="submission" date="2020-08" db="EMBL/GenBank/DDBJ databases">
        <title>Genome public.</title>
        <authorList>
            <person name="Liu C."/>
            <person name="Sun Q."/>
        </authorList>
    </citation>
    <scope>NUCLEOTIDE SEQUENCE</scope>
    <source>
        <strain evidence="2">NSJ-68</strain>
    </source>
</reference>
<organism evidence="2 3">
    <name type="scientific">Anaerosacchariphilus hominis</name>
    <dbReference type="NCBI Taxonomy" id="2763017"/>
    <lineage>
        <taxon>Bacteria</taxon>
        <taxon>Bacillati</taxon>
        <taxon>Bacillota</taxon>
        <taxon>Clostridia</taxon>
        <taxon>Lachnospirales</taxon>
        <taxon>Lachnospiraceae</taxon>
        <taxon>Anaerosacchariphilus</taxon>
    </lineage>
</organism>
<dbReference type="SUPFAM" id="SSF50494">
    <property type="entry name" value="Trypsin-like serine proteases"/>
    <property type="match status" value="1"/>
</dbReference>
<dbReference type="GO" id="GO:0016787">
    <property type="term" value="F:hydrolase activity"/>
    <property type="evidence" value="ECO:0007669"/>
    <property type="project" value="UniProtKB-KW"/>
</dbReference>
<protein>
    <submittedName>
        <fullName evidence="2">SpoIVB peptidase</fullName>
        <ecNumber evidence="2">3.4.21.116</ecNumber>
    </submittedName>
</protein>
<dbReference type="AlphaFoldDB" id="A0A923LDB7"/>
<dbReference type="SUPFAM" id="SSF50156">
    <property type="entry name" value="PDZ domain-like"/>
    <property type="match status" value="1"/>
</dbReference>
<evidence type="ECO:0000313" key="2">
    <source>
        <dbReference type="EMBL" id="MBC5660074.1"/>
    </source>
</evidence>
<name>A0A923LDB7_9FIRM</name>
<dbReference type="InterPro" id="IPR008763">
    <property type="entry name" value="Peptidase_S55"/>
</dbReference>
<comment type="caution">
    <text evidence="2">The sequence shown here is derived from an EMBL/GenBank/DDBJ whole genome shotgun (WGS) entry which is preliminary data.</text>
</comment>
<gene>
    <name evidence="2" type="primary">spoIVB</name>
    <name evidence="2" type="ORF">H8S44_09845</name>
</gene>
<feature type="domain" description="Peptidase S55" evidence="1">
    <location>
        <begin position="180"/>
        <end position="407"/>
    </location>
</feature>
<dbReference type="NCBIfam" id="TIGR02860">
    <property type="entry name" value="spore_IV_B"/>
    <property type="match status" value="1"/>
</dbReference>
<dbReference type="PROSITE" id="PS51494">
    <property type="entry name" value="SPOIVB"/>
    <property type="match status" value="1"/>
</dbReference>
<evidence type="ECO:0000259" key="1">
    <source>
        <dbReference type="PROSITE" id="PS51494"/>
    </source>
</evidence>
<dbReference type="Gene3D" id="2.40.10.10">
    <property type="entry name" value="Trypsin-like serine proteases"/>
    <property type="match status" value="1"/>
</dbReference>
<proteinExistence type="predicted"/>
<dbReference type="EC" id="3.4.21.116" evidence="2"/>
<accession>A0A923LDB7</accession>
<keyword evidence="2" id="KW-0378">Hydrolase</keyword>
<sequence length="407" mass="44067">MEIRKKYRLVLTGILALCLAGLLALGYGEAKEQIPDAYVQTRGEKGPGTGSIFVTETRTPAVEEVSVSGGQEGSYSIQYRYLGVIPLKEVQVTVRDPMELIPGGMPVGIYMETRGVLAVGTGAVEGADGLNHEPATGIVEGGDYICSVNGKTVTEKEDLIQRVQETGEKPVLLGLEREGEERKVQVKAVEAPDGTYKLGIWVRDNTQGIGTLTFLTKEGSFGALGHGIADADTGTLLEMSEGNLYDTEIVGIRRGRTGDPGQLTGLIRYRKQLLCGNLEKNTVAGIFGTCTERLKDRAGTEALQVGYRQEVELGEAWIRSGMSGEIRDYRAEIIEIYRKERDVNKGMVLRVTDPELLRTAGGIVQGMSGSPILQNGKIIGAVTHVFVQDSAKGFGIFIENMLEQLIR</sequence>
<evidence type="ECO:0000313" key="3">
    <source>
        <dbReference type="Proteomes" id="UP000649345"/>
    </source>
</evidence>